<sequence>MLTVAEPMPSTDRVSQEILVSTPRNPVPGGGTAGHFLASDGARIRFAWWGPTGLNKLGTVCILMGRAEFIEKYFEVISDLRRRGFAVAIMDHRGQGGSSRPLANPRKGHVDDFAQYDADLEQFMAEIVLPDCPAPYYALAHSMGANILLRATRSRMCWFDRIILTAPLIALEPNHTRVPRPPRVAEVLTLCGMGTMHVPGGNGIALDERPFEGNPLTSDAQRYARTQEVLRTAPELALGSPTIGWYHAAWQSMSLLNSDPFPRSVKVPALIVASGNDPIVSLRAIEGFTSRLRMGAHVLIPGARHEVLQERNGLRDQFWAAFDAYIPGARPSRAEQLLGL</sequence>
<dbReference type="PANTHER" id="PTHR11614">
    <property type="entry name" value="PHOSPHOLIPASE-RELATED"/>
    <property type="match status" value="1"/>
</dbReference>
<dbReference type="RefSeq" id="WP_245410398.1">
    <property type="nucleotide sequence ID" value="NZ_QXDF01000001.1"/>
</dbReference>
<comment type="caution">
    <text evidence="2">The sequence shown here is derived from an EMBL/GenBank/DDBJ whole genome shotgun (WGS) entry which is preliminary data.</text>
</comment>
<dbReference type="EMBL" id="QXDF01000001">
    <property type="protein sequence ID" value="RIA56682.1"/>
    <property type="molecule type" value="Genomic_DNA"/>
</dbReference>
<dbReference type="Gene3D" id="3.40.50.1820">
    <property type="entry name" value="alpha/beta hydrolase"/>
    <property type="match status" value="1"/>
</dbReference>
<reference evidence="2 3" key="1">
    <citation type="submission" date="2018-08" db="EMBL/GenBank/DDBJ databases">
        <title>Genomic Encyclopedia of Archaeal and Bacterial Type Strains, Phase II (KMG-II): from individual species to whole genera.</title>
        <authorList>
            <person name="Goeker M."/>
        </authorList>
    </citation>
    <scope>NUCLEOTIDE SEQUENCE [LARGE SCALE GENOMIC DNA]</scope>
    <source>
        <strain evidence="2 3">DSM 5002</strain>
    </source>
</reference>
<dbReference type="AlphaFoldDB" id="A0A397Q6G9"/>
<name>A0A397Q6G9_9HYPH</name>
<dbReference type="InterPro" id="IPR022742">
    <property type="entry name" value="Hydrolase_4"/>
</dbReference>
<keyword evidence="3" id="KW-1185">Reference proteome</keyword>
<dbReference type="SUPFAM" id="SSF53474">
    <property type="entry name" value="alpha/beta-Hydrolases"/>
    <property type="match status" value="1"/>
</dbReference>
<accession>A0A397Q6G9</accession>
<dbReference type="InterPro" id="IPR051044">
    <property type="entry name" value="MAG_DAG_Lipase"/>
</dbReference>
<dbReference type="Proteomes" id="UP000266273">
    <property type="component" value="Unassembled WGS sequence"/>
</dbReference>
<evidence type="ECO:0000313" key="2">
    <source>
        <dbReference type="EMBL" id="RIA56682.1"/>
    </source>
</evidence>
<gene>
    <name evidence="2" type="ORF">BXY53_1789</name>
</gene>
<evidence type="ECO:0000259" key="1">
    <source>
        <dbReference type="Pfam" id="PF12146"/>
    </source>
</evidence>
<feature type="domain" description="Serine aminopeptidase S33" evidence="1">
    <location>
        <begin position="58"/>
        <end position="311"/>
    </location>
</feature>
<evidence type="ECO:0000313" key="3">
    <source>
        <dbReference type="Proteomes" id="UP000266273"/>
    </source>
</evidence>
<protein>
    <submittedName>
        <fullName evidence="2">Lysophospholipase</fullName>
    </submittedName>
</protein>
<dbReference type="Pfam" id="PF12146">
    <property type="entry name" value="Hydrolase_4"/>
    <property type="match status" value="1"/>
</dbReference>
<proteinExistence type="predicted"/>
<dbReference type="InterPro" id="IPR029058">
    <property type="entry name" value="AB_hydrolase_fold"/>
</dbReference>
<organism evidence="2 3">
    <name type="scientific">Dichotomicrobium thermohalophilum</name>
    <dbReference type="NCBI Taxonomy" id="933063"/>
    <lineage>
        <taxon>Bacteria</taxon>
        <taxon>Pseudomonadati</taxon>
        <taxon>Pseudomonadota</taxon>
        <taxon>Alphaproteobacteria</taxon>
        <taxon>Hyphomicrobiales</taxon>
        <taxon>Hyphomicrobiaceae</taxon>
        <taxon>Dichotomicrobium</taxon>
    </lineage>
</organism>